<comment type="caution">
    <text evidence="1">The sequence shown here is derived from an EMBL/GenBank/DDBJ whole genome shotgun (WGS) entry which is preliminary data.</text>
</comment>
<organism evidence="1 2">
    <name type="scientific">Gilliamella apicola</name>
    <dbReference type="NCBI Taxonomy" id="1196095"/>
    <lineage>
        <taxon>Bacteria</taxon>
        <taxon>Pseudomonadati</taxon>
        <taxon>Pseudomonadota</taxon>
        <taxon>Gammaproteobacteria</taxon>
        <taxon>Orbales</taxon>
        <taxon>Orbaceae</taxon>
        <taxon>Gilliamella</taxon>
    </lineage>
</organism>
<keyword evidence="2" id="KW-1185">Reference proteome</keyword>
<protein>
    <submittedName>
        <fullName evidence="1">Uncharacterized protein</fullName>
    </submittedName>
</protein>
<dbReference type="AlphaFoldDB" id="A0A2V4E838"/>
<name>A0A2V4E838_9GAMM</name>
<evidence type="ECO:0000313" key="2">
    <source>
        <dbReference type="Proteomes" id="UP000247932"/>
    </source>
</evidence>
<dbReference type="EMBL" id="QGLR01000010">
    <property type="protein sequence ID" value="PXZ07076.1"/>
    <property type="molecule type" value="Genomic_DNA"/>
</dbReference>
<gene>
    <name evidence="1" type="ORF">DKK70_08775</name>
</gene>
<accession>A0A2V4E838</accession>
<dbReference type="Proteomes" id="UP000247932">
    <property type="component" value="Unassembled WGS sequence"/>
</dbReference>
<dbReference type="RefSeq" id="WP_110433663.1">
    <property type="nucleotide sequence ID" value="NZ_QGLR01000010.1"/>
</dbReference>
<evidence type="ECO:0000313" key="1">
    <source>
        <dbReference type="EMBL" id="PXZ07076.1"/>
    </source>
</evidence>
<sequence>MKTTVVKFAITFRTKQKWSKEAKKNNLTLTEWIINKLNSDIEFDHNQPVQLHNDIPENQRYFISVTVPNEIKGYWVFSSRSLGKKLRVWIVNKLNHGIE</sequence>
<reference evidence="1 2" key="1">
    <citation type="submission" date="2018-05" db="EMBL/GenBank/DDBJ databases">
        <title>Reference genomes for bee gut microbiota database.</title>
        <authorList>
            <person name="Ellegaard K.M."/>
        </authorList>
    </citation>
    <scope>NUCLEOTIDE SEQUENCE [LARGE SCALE GENOMIC DNA]</scope>
    <source>
        <strain evidence="1 2">ESL0182</strain>
    </source>
</reference>
<proteinExistence type="predicted"/>
<dbReference type="OrthoDB" id="7065727at2"/>